<dbReference type="PANTHER" id="PTHR33067">
    <property type="entry name" value="RNA-DIRECTED DNA POLYMERASE-RELATED"/>
    <property type="match status" value="1"/>
</dbReference>
<feature type="domain" description="GAG-pre-integrase" evidence="4">
    <location>
        <begin position="1557"/>
        <end position="1606"/>
    </location>
</feature>
<comment type="caution">
    <text evidence="5">The sequence shown here is derived from an EMBL/GenBank/DDBJ whole genome shotgun (WGS) entry which is preliminary data.</text>
</comment>
<dbReference type="SUPFAM" id="SSF57756">
    <property type="entry name" value="Retrovirus zinc finger-like domains"/>
    <property type="match status" value="1"/>
</dbReference>
<evidence type="ECO:0000313" key="5">
    <source>
        <dbReference type="EMBL" id="GEU33741.1"/>
    </source>
</evidence>
<feature type="domain" description="Reverse transcriptase Ty1/copia-type" evidence="3">
    <location>
        <begin position="1800"/>
        <end position="1841"/>
    </location>
</feature>
<keyword evidence="1" id="KW-0175">Coiled coil</keyword>
<dbReference type="Gene3D" id="2.40.70.10">
    <property type="entry name" value="Acid Proteases"/>
    <property type="match status" value="1"/>
</dbReference>
<dbReference type="GO" id="GO:0008270">
    <property type="term" value="F:zinc ion binding"/>
    <property type="evidence" value="ECO:0007669"/>
    <property type="project" value="InterPro"/>
</dbReference>
<evidence type="ECO:0000256" key="1">
    <source>
        <dbReference type="SAM" id="Coils"/>
    </source>
</evidence>
<dbReference type="InterPro" id="IPR012337">
    <property type="entry name" value="RNaseH-like_sf"/>
</dbReference>
<keyword evidence="5" id="KW-0548">Nucleotidyltransferase</keyword>
<dbReference type="GO" id="GO:0003964">
    <property type="term" value="F:RNA-directed DNA polymerase activity"/>
    <property type="evidence" value="ECO:0007669"/>
    <property type="project" value="UniProtKB-KW"/>
</dbReference>
<name>A0A6L2JA21_TANCI</name>
<dbReference type="InterPro" id="IPR036875">
    <property type="entry name" value="Znf_CCHC_sf"/>
</dbReference>
<dbReference type="Gene3D" id="3.30.420.10">
    <property type="entry name" value="Ribonuclease H-like superfamily/Ribonuclease H"/>
    <property type="match status" value="1"/>
</dbReference>
<keyword evidence="5" id="KW-0695">RNA-directed DNA polymerase</keyword>
<evidence type="ECO:0000259" key="4">
    <source>
        <dbReference type="Pfam" id="PF13976"/>
    </source>
</evidence>
<dbReference type="Pfam" id="PF14223">
    <property type="entry name" value="Retrotran_gag_2"/>
    <property type="match status" value="1"/>
</dbReference>
<dbReference type="Pfam" id="PF07727">
    <property type="entry name" value="RVT_2"/>
    <property type="match status" value="1"/>
</dbReference>
<dbReference type="GO" id="GO:0003676">
    <property type="term" value="F:nucleic acid binding"/>
    <property type="evidence" value="ECO:0007669"/>
    <property type="project" value="InterPro"/>
</dbReference>
<protein>
    <submittedName>
        <fullName evidence="5">Reverse transcriptase domain-containing protein</fullName>
    </submittedName>
</protein>
<dbReference type="SUPFAM" id="SSF53098">
    <property type="entry name" value="Ribonuclease H-like"/>
    <property type="match status" value="1"/>
</dbReference>
<dbReference type="CDD" id="cd09272">
    <property type="entry name" value="RNase_HI_RT_Ty1"/>
    <property type="match status" value="1"/>
</dbReference>
<evidence type="ECO:0000256" key="2">
    <source>
        <dbReference type="SAM" id="MobiDB-lite"/>
    </source>
</evidence>
<dbReference type="EMBL" id="BKCJ010000498">
    <property type="protein sequence ID" value="GEU33741.1"/>
    <property type="molecule type" value="Genomic_DNA"/>
</dbReference>
<dbReference type="InterPro" id="IPR025724">
    <property type="entry name" value="GAG-pre-integrase_dom"/>
</dbReference>
<dbReference type="InterPro" id="IPR021109">
    <property type="entry name" value="Peptidase_aspartic_dom_sf"/>
</dbReference>
<accession>A0A6L2JA21</accession>
<reference evidence="5" key="1">
    <citation type="journal article" date="2019" name="Sci. Rep.">
        <title>Draft genome of Tanacetum cinerariifolium, the natural source of mosquito coil.</title>
        <authorList>
            <person name="Yamashiro T."/>
            <person name="Shiraishi A."/>
            <person name="Satake H."/>
            <person name="Nakayama K."/>
        </authorList>
    </citation>
    <scope>NUCLEOTIDE SEQUENCE</scope>
</reference>
<feature type="coiled-coil region" evidence="1">
    <location>
        <begin position="901"/>
        <end position="931"/>
    </location>
</feature>
<dbReference type="CDD" id="cd00303">
    <property type="entry name" value="retropepsin_like"/>
    <property type="match status" value="1"/>
</dbReference>
<sequence length="2057" mass="233683">MFLGKYFPPFMVTKLRNEITNFRQRLVTPNCDTCGGPHSFNDCPTTVGNTQNVYAIRAYQGNTITNPKEELKGITTRSGTAYQGPTIPTTSSFLPQVVTESLILNYDPFVAPIIEPVAAPVSALKPNQRPLIPYPSRLHDKKLREKANDQIDNFFQIVKDLNFNIIFVDALILIPKFIPTIKTLLTKKDKLSELARTPLNEHYSAVLLKKLPEKLGDPDKFLIPYDFPRIAECLALADLETSINLMPLSVWNKLSLPDLSPMCMILELIDRSISRPVGVAEDVFVKVGTFHFSADFVVVDFDADPRVPLILERSFLKTGRALIDVFEEAITFNLDQTSRYSANYNDMTANQIDVIDMACEEYSQEVLGFFDVINEVLKLLDAGLTCPISVVMGTALIAKSLASYMSSKGKPQSGAIKFASILGVKLVKKVAKSDLYSDSSIRLRFVLDCVLSWIAFCQALRSRDRPSMFAPGRYPQWRSWFLRYVDTRPNGEDLRKCILSGPYKPTTILVQAVEATYDSPAVPEHTTVETPTNMSPKNKAHFLAEKEAIHLILTQIGDDIYSTVDACQTTQEMWEAIERLQQGESLNIQDMKTNLFWEFGKFTSHDGETMELYYTRFYKLINEMIKNNLTVTTMQQYQNEVNELCAEKLARNANPLALVATAQADRDQYYQTPRSHRSFAPSPLSIQSRSHTSTRHKGKEIAKLITPPSETASKEDIDPEQAQKDKDMQKNLALIAKYFKKIYEPTKNNLITSSNSKNKNVDLTPRENVGSKVVKQSRIQCFNCKEYGDFAKECRKPKRVKDSAYHKEKILLCKQAEQDVPLQAEQYDWLADMDEEVDEQELEAHYSYMAKIHEDPTADSGTDSEPLEQVQNKARYNVFTNHLQHSEQSKSVKSDDERVALANLKLDVNENKKTQKQLKKASTKLAQELIECKAILAETSKSLGESISVRDSCLVALQTKQAEFEKFKAFNYRTVDYEKLKRKLNDALGQLAHKDTVIKEGLKTKAYELLVVKEKHNELMKHSLLTKSHYEGLVKQKTKVITDLKLREEYDIEKMLSMEKHLKFLNEIVYKRSQSIQTIHMMEPKVATYNGRPTFANPRYLKQAQSKISCLYAFPYDQSTHANRLIPDGEETLALDRKKIIDNAWIKHSKYLFRAPTAQDMEILIQTCLMPLAIKTKSDSLKFVHELKQEMHADLKYVETLEKEIDEPESDKAEFSNMYDEILQECVSKDVMCYYLQSLSDLDTLVELQCMYLHMVKECDCLAQKISKQTDYVSKKTKSVSKDNVSEGLSKLVTAQTLPQTAKKAVSNTNVLRPGMYRIYNRTTHTRALQLPQTIRNTNPRVSTSTGVNHKPIVSRPQLKSNQSRDKVLPNNSQVKVKKTQVDVHPRIPSVTNKMKSVTACKDSLNSRSLNANAVCATCNKCLVDSNHFACVRKMLNDVHTRTKKPTVVQISTRKPKIQANKLSATPNKKKGNLKLLCNFVEKFLGTVRFGNDQFALILGYGDLVQGNVTIKRVYYVEGLNHNLFSVGQFCDADLEVAFRKSSCFVRHVQGNDLLATPTQAWLWHRRISHLNFDYINLLLKKDIVIGLPKLKYVNDQLCSSCELSKAKRSSFKSKAVPSSKGRLNLRHIDLCGPMRVASINGKKYILVIIDDYSRYTWTLFLCSKDETPEVLKDFLTMIQRNLQALVITASDYDNLDPVPQRQDVYSSADADVPSKQELDLLFGPLYDEFFNAGSNPSTNVQSTSAPSTHTNVHVEENNNDQAEEGEQLQDDEFTNPFCASTQEVAESSSHNIDEFVDPDHPEKVYRLRKDLYGLKQAPRAWYDELSTFLTSKGFTKVLQIHQSPSGIFINQAKYTLEILHKHGIDKGQSSGTPMATKPKLDADLSGNRVDQTDYRSKIRSLMYLTSSRPDIVQADSSFELTAFLDADHTGYIDSCKSTSRGIQFLGNMLVSWMLKKQNCTAMSSAKAEYVALASAIAISCNPIQHFRTKHIHTRYYFKKEQVENGIFELYFVRTEYQLADMFTKALPEDKFKYLVRRIGMRCLTPAELEVLAKESA</sequence>
<evidence type="ECO:0000259" key="3">
    <source>
        <dbReference type="Pfam" id="PF07727"/>
    </source>
</evidence>
<feature type="region of interest" description="Disordered" evidence="2">
    <location>
        <begin position="1868"/>
        <end position="1888"/>
    </location>
</feature>
<feature type="region of interest" description="Disordered" evidence="2">
    <location>
        <begin position="673"/>
        <end position="726"/>
    </location>
</feature>
<dbReference type="PANTHER" id="PTHR33067:SF39">
    <property type="entry name" value="TRANSCRIPTION FACTOR INTERACTOR AND REGULATOR CCHC(ZN) FAMILY"/>
    <property type="match status" value="1"/>
</dbReference>
<gene>
    <name evidence="5" type="ORF">Tci_005719</name>
</gene>
<dbReference type="InterPro" id="IPR036397">
    <property type="entry name" value="RNaseH_sf"/>
</dbReference>
<feature type="compositionally biased region" description="Basic and acidic residues" evidence="2">
    <location>
        <begin position="712"/>
        <end position="726"/>
    </location>
</feature>
<keyword evidence="5" id="KW-0808">Transferase</keyword>
<dbReference type="InterPro" id="IPR013103">
    <property type="entry name" value="RVT_2"/>
</dbReference>
<organism evidence="5">
    <name type="scientific">Tanacetum cinerariifolium</name>
    <name type="common">Dalmatian daisy</name>
    <name type="synonym">Chrysanthemum cinerariifolium</name>
    <dbReference type="NCBI Taxonomy" id="118510"/>
    <lineage>
        <taxon>Eukaryota</taxon>
        <taxon>Viridiplantae</taxon>
        <taxon>Streptophyta</taxon>
        <taxon>Embryophyta</taxon>
        <taxon>Tracheophyta</taxon>
        <taxon>Spermatophyta</taxon>
        <taxon>Magnoliopsida</taxon>
        <taxon>eudicotyledons</taxon>
        <taxon>Gunneridae</taxon>
        <taxon>Pentapetalae</taxon>
        <taxon>asterids</taxon>
        <taxon>campanulids</taxon>
        <taxon>Asterales</taxon>
        <taxon>Asteraceae</taxon>
        <taxon>Asteroideae</taxon>
        <taxon>Anthemideae</taxon>
        <taxon>Anthemidinae</taxon>
        <taxon>Tanacetum</taxon>
    </lineage>
</organism>
<dbReference type="Pfam" id="PF13976">
    <property type="entry name" value="gag_pre-integrs"/>
    <property type="match status" value="1"/>
</dbReference>
<proteinExistence type="predicted"/>